<comment type="caution">
    <text evidence="6">The sequence shown here is derived from an EMBL/GenBank/DDBJ whole genome shotgun (WGS) entry which is preliminary data.</text>
</comment>
<dbReference type="SUPFAM" id="SSF55159">
    <property type="entry name" value="eIF1-like"/>
    <property type="match status" value="1"/>
</dbReference>
<organism evidence="6 7">
    <name type="scientific">Candidatus Naiadarchaeum limnaeum</name>
    <dbReference type="NCBI Taxonomy" id="2756139"/>
    <lineage>
        <taxon>Archaea</taxon>
        <taxon>Candidatus Undinarchaeota</taxon>
        <taxon>Candidatus Undinarchaeia</taxon>
        <taxon>Candidatus Naiadarchaeales</taxon>
        <taxon>Candidatus Naiadarchaeaceae</taxon>
        <taxon>Candidatus Naiadarchaeum</taxon>
    </lineage>
</organism>
<protein>
    <recommendedName>
        <fullName evidence="4">Protein translation factor SUI1 homolog</fullName>
    </recommendedName>
</protein>
<reference evidence="6 7" key="1">
    <citation type="journal article" name="Nat. Commun.">
        <title>Undinarchaeota illuminate DPANN phylogeny and the impact of gene transfer on archaeal evolution.</title>
        <authorList>
            <person name="Dombrowski N."/>
            <person name="Williams T.A."/>
            <person name="Sun J."/>
            <person name="Woodcroft B.J."/>
            <person name="Lee J.H."/>
            <person name="Minh B.Q."/>
            <person name="Rinke C."/>
            <person name="Spang A."/>
        </authorList>
    </citation>
    <scope>NUCLEOTIDE SEQUENCE [LARGE SCALE GENOMIC DNA]</scope>
    <source>
        <strain evidence="6">MAG_bin1129</strain>
    </source>
</reference>
<dbReference type="InterPro" id="IPR050318">
    <property type="entry name" value="DENR/SUI1_TIF"/>
</dbReference>
<dbReference type="EMBL" id="DVAB01000024">
    <property type="protein sequence ID" value="HIK00488.1"/>
    <property type="molecule type" value="Genomic_DNA"/>
</dbReference>
<sequence length="94" mass="10250">MAICKICGLPEETCMHSQQLGGGAQVRITTDTRSYGKKVTVVHGVPQDQINEVAKELKTRCAAGGTIKNGKIEIQGEHNRKVKTILEEKGFRVS</sequence>
<proteinExistence type="inferred from homology"/>
<name>A0A832XLY1_9ARCH</name>
<comment type="similarity">
    <text evidence="1 4">Belongs to the SUI1 family.</text>
</comment>
<dbReference type="InterPro" id="IPR036877">
    <property type="entry name" value="SUI1_dom_sf"/>
</dbReference>
<dbReference type="InterPro" id="IPR005872">
    <property type="entry name" value="SUI1_arc_bac"/>
</dbReference>
<dbReference type="GO" id="GO:0001731">
    <property type="term" value="P:formation of translation preinitiation complex"/>
    <property type="evidence" value="ECO:0007669"/>
    <property type="project" value="UniProtKB-UniRule"/>
</dbReference>
<gene>
    <name evidence="6" type="primary">yciH</name>
    <name evidence="6" type="ORF">H1016_03040</name>
</gene>
<dbReference type="NCBIfam" id="NF002096">
    <property type="entry name" value="PRK00939.1"/>
    <property type="match status" value="1"/>
</dbReference>
<dbReference type="Pfam" id="PF01253">
    <property type="entry name" value="SUI1"/>
    <property type="match status" value="1"/>
</dbReference>
<evidence type="ECO:0000256" key="2">
    <source>
        <dbReference type="ARBA" id="ARBA00022845"/>
    </source>
</evidence>
<keyword evidence="7" id="KW-1185">Reference proteome</keyword>
<dbReference type="GO" id="GO:0006417">
    <property type="term" value="P:regulation of translation"/>
    <property type="evidence" value="ECO:0007669"/>
    <property type="project" value="UniProtKB-KW"/>
</dbReference>
<dbReference type="Proteomes" id="UP000646946">
    <property type="component" value="Unassembled WGS sequence"/>
</dbReference>
<dbReference type="GO" id="GO:0003729">
    <property type="term" value="F:mRNA binding"/>
    <property type="evidence" value="ECO:0007669"/>
    <property type="project" value="TreeGrafter"/>
</dbReference>
<dbReference type="PIRSF" id="PIRSF037511">
    <property type="entry name" value="Transl_init_SUI1_pro"/>
    <property type="match status" value="1"/>
</dbReference>
<evidence type="ECO:0000313" key="6">
    <source>
        <dbReference type="EMBL" id="HIK00488.1"/>
    </source>
</evidence>
<keyword evidence="2 4" id="KW-0810">Translation regulation</keyword>
<dbReference type="InterPro" id="IPR001950">
    <property type="entry name" value="SUI1"/>
</dbReference>
<dbReference type="GO" id="GO:0002188">
    <property type="term" value="P:translation reinitiation"/>
    <property type="evidence" value="ECO:0007669"/>
    <property type="project" value="UniProtKB-UniRule"/>
</dbReference>
<dbReference type="PANTHER" id="PTHR12789">
    <property type="entry name" value="DENSITY-REGULATED PROTEIN HOMOLOG"/>
    <property type="match status" value="1"/>
</dbReference>
<dbReference type="Gene3D" id="3.30.780.10">
    <property type="entry name" value="SUI1-like domain"/>
    <property type="match status" value="1"/>
</dbReference>
<evidence type="ECO:0000313" key="7">
    <source>
        <dbReference type="Proteomes" id="UP000646946"/>
    </source>
</evidence>
<feature type="domain" description="SUI1" evidence="5">
    <location>
        <begin position="26"/>
        <end position="90"/>
    </location>
</feature>
<dbReference type="AlphaFoldDB" id="A0A832XLY1"/>
<dbReference type="PANTHER" id="PTHR12789:SF0">
    <property type="entry name" value="DENSITY-REGULATED PROTEIN"/>
    <property type="match status" value="1"/>
</dbReference>
<dbReference type="GO" id="GO:0003743">
    <property type="term" value="F:translation initiation factor activity"/>
    <property type="evidence" value="ECO:0007669"/>
    <property type="project" value="UniProtKB-UniRule"/>
</dbReference>
<accession>A0A832XLY1</accession>
<dbReference type="CDD" id="cd11567">
    <property type="entry name" value="YciH_like"/>
    <property type="match status" value="1"/>
</dbReference>
<evidence type="ECO:0000256" key="4">
    <source>
        <dbReference type="PIRNR" id="PIRNR037511"/>
    </source>
</evidence>
<keyword evidence="3 4" id="KW-0648">Protein biosynthesis</keyword>
<evidence type="ECO:0000256" key="1">
    <source>
        <dbReference type="ARBA" id="ARBA00005422"/>
    </source>
</evidence>
<evidence type="ECO:0000256" key="3">
    <source>
        <dbReference type="ARBA" id="ARBA00022917"/>
    </source>
</evidence>
<evidence type="ECO:0000259" key="5">
    <source>
        <dbReference type="PROSITE" id="PS50296"/>
    </source>
</evidence>
<dbReference type="PROSITE" id="PS50296">
    <property type="entry name" value="SUI1"/>
    <property type="match status" value="1"/>
</dbReference>